<dbReference type="Proteomes" id="UP000224563">
    <property type="component" value="Unassembled WGS sequence"/>
</dbReference>
<dbReference type="PANTHER" id="PTHR33991">
    <property type="entry name" value="DNA REPAIR PROTEIN RECO"/>
    <property type="match status" value="1"/>
</dbReference>
<organism evidence="9 10">
    <name type="scientific">Agathobacter ruminis</name>
    <dbReference type="NCBI Taxonomy" id="1712665"/>
    <lineage>
        <taxon>Bacteria</taxon>
        <taxon>Bacillati</taxon>
        <taxon>Bacillota</taxon>
        <taxon>Clostridia</taxon>
        <taxon>Lachnospirales</taxon>
        <taxon>Lachnospiraceae</taxon>
        <taxon>Agathobacter</taxon>
    </lineage>
</organism>
<dbReference type="InterPro" id="IPR012340">
    <property type="entry name" value="NA-bd_OB-fold"/>
</dbReference>
<dbReference type="InterPro" id="IPR022572">
    <property type="entry name" value="DNA_rep/recomb_RecO_N"/>
</dbReference>
<keyword evidence="10" id="KW-1185">Reference proteome</keyword>
<dbReference type="AlphaFoldDB" id="A0A2G3E6J9"/>
<evidence type="ECO:0000256" key="3">
    <source>
        <dbReference type="ARBA" id="ARBA00022763"/>
    </source>
</evidence>
<dbReference type="Gene3D" id="1.20.1440.120">
    <property type="entry name" value="Recombination protein O, C-terminal domain"/>
    <property type="match status" value="1"/>
</dbReference>
<evidence type="ECO:0000313" key="9">
    <source>
        <dbReference type="EMBL" id="PHU38765.1"/>
    </source>
</evidence>
<dbReference type="GO" id="GO:0006302">
    <property type="term" value="P:double-strand break repair"/>
    <property type="evidence" value="ECO:0007669"/>
    <property type="project" value="TreeGrafter"/>
</dbReference>
<evidence type="ECO:0000256" key="6">
    <source>
        <dbReference type="ARBA" id="ARBA00033409"/>
    </source>
</evidence>
<dbReference type="NCBIfam" id="TIGR00613">
    <property type="entry name" value="reco"/>
    <property type="match status" value="1"/>
</dbReference>
<dbReference type="GO" id="GO:0006310">
    <property type="term" value="P:DNA recombination"/>
    <property type="evidence" value="ECO:0007669"/>
    <property type="project" value="UniProtKB-UniRule"/>
</dbReference>
<reference evidence="9 10" key="1">
    <citation type="submission" date="2017-10" db="EMBL/GenBank/DDBJ databases">
        <title>Resolving the taxonomy of Roseburia spp., Eubacterium rectale and Agathobacter spp. through phylogenomic analysis.</title>
        <authorList>
            <person name="Sheridan P.O."/>
            <person name="Walker A.W."/>
            <person name="Duncan S.H."/>
            <person name="Scott K.P."/>
            <person name="Toole P.W.O."/>
            <person name="Luis P."/>
            <person name="Flint H.J."/>
        </authorList>
    </citation>
    <scope>NUCLEOTIDE SEQUENCE [LARGE SCALE GENOMIC DNA]</scope>
    <source>
        <strain evidence="9 10">JK623</strain>
    </source>
</reference>
<evidence type="ECO:0000256" key="1">
    <source>
        <dbReference type="ARBA" id="ARBA00007452"/>
    </source>
</evidence>
<dbReference type="Pfam" id="PF02565">
    <property type="entry name" value="RecO_C"/>
    <property type="match status" value="1"/>
</dbReference>
<sequence length="245" mass="27730">MSDSIIVTGMVLTSMPVGDYDKRITILTLDRGKITAFARSARRPKSALVACTNPFAFGDFELYPGKNAYTLVKADIKNYFRELTMDPFAAYMGFYFCEFAEYCCQENNDEREMLRLLYQSLNALKSGKYDNSFVRAVYEDKALTIIGEGANVFECVACKKKSPLVAYSQEKGGLLCDECGKTHKNQISDATRYTLQYIAGSSIEKLYSFKVTDEVLAELIHVVGLHYSKMIRHSFKSLEVMRELT</sequence>
<keyword evidence="4 7" id="KW-0233">DNA recombination</keyword>
<reference evidence="9 10" key="2">
    <citation type="submission" date="2017-10" db="EMBL/GenBank/DDBJ databases">
        <authorList>
            <person name="Banno H."/>
            <person name="Chua N.-H."/>
        </authorList>
    </citation>
    <scope>NUCLEOTIDE SEQUENCE [LARGE SCALE GENOMIC DNA]</scope>
    <source>
        <strain evidence="9 10">JK623</strain>
    </source>
</reference>
<evidence type="ECO:0000256" key="2">
    <source>
        <dbReference type="ARBA" id="ARBA00021310"/>
    </source>
</evidence>
<dbReference type="InterPro" id="IPR042242">
    <property type="entry name" value="RecO_C"/>
</dbReference>
<dbReference type="Pfam" id="PF11967">
    <property type="entry name" value="RecO_N"/>
    <property type="match status" value="1"/>
</dbReference>
<comment type="similarity">
    <text evidence="1 7">Belongs to the RecO family.</text>
</comment>
<dbReference type="Gene3D" id="2.40.50.140">
    <property type="entry name" value="Nucleic acid-binding proteins"/>
    <property type="match status" value="1"/>
</dbReference>
<evidence type="ECO:0000313" key="10">
    <source>
        <dbReference type="Proteomes" id="UP000224563"/>
    </source>
</evidence>
<protein>
    <recommendedName>
        <fullName evidence="2 7">DNA repair protein RecO</fullName>
    </recommendedName>
    <alternativeName>
        <fullName evidence="6 7">Recombination protein O</fullName>
    </alternativeName>
</protein>
<dbReference type="SUPFAM" id="SSF50249">
    <property type="entry name" value="Nucleic acid-binding proteins"/>
    <property type="match status" value="1"/>
</dbReference>
<keyword evidence="3 7" id="KW-0227">DNA damage</keyword>
<dbReference type="InterPro" id="IPR037278">
    <property type="entry name" value="ARFGAP/RecO"/>
</dbReference>
<accession>A0A2G3E6J9</accession>
<keyword evidence="5 7" id="KW-0234">DNA repair</keyword>
<gene>
    <name evidence="7 9" type="primary">recO</name>
    <name evidence="9" type="ORF">CSX02_01090</name>
</gene>
<dbReference type="GO" id="GO:0043590">
    <property type="term" value="C:bacterial nucleoid"/>
    <property type="evidence" value="ECO:0007669"/>
    <property type="project" value="TreeGrafter"/>
</dbReference>
<evidence type="ECO:0000259" key="8">
    <source>
        <dbReference type="Pfam" id="PF11967"/>
    </source>
</evidence>
<evidence type="ECO:0000256" key="4">
    <source>
        <dbReference type="ARBA" id="ARBA00023172"/>
    </source>
</evidence>
<dbReference type="HAMAP" id="MF_00201">
    <property type="entry name" value="RecO"/>
    <property type="match status" value="1"/>
</dbReference>
<proteinExistence type="inferred from homology"/>
<comment type="function">
    <text evidence="7">Involved in DNA repair and RecF pathway recombination.</text>
</comment>
<dbReference type="Gene3D" id="6.20.220.20">
    <property type="entry name" value="Recombination protein O, zinc-binding domain"/>
    <property type="match status" value="1"/>
</dbReference>
<dbReference type="PANTHER" id="PTHR33991:SF1">
    <property type="entry name" value="DNA REPAIR PROTEIN RECO"/>
    <property type="match status" value="1"/>
</dbReference>
<comment type="caution">
    <text evidence="9">The sequence shown here is derived from an EMBL/GenBank/DDBJ whole genome shotgun (WGS) entry which is preliminary data.</text>
</comment>
<feature type="domain" description="DNA replication/recombination mediator RecO N-terminal" evidence="8">
    <location>
        <begin position="6"/>
        <end position="80"/>
    </location>
</feature>
<dbReference type="RefSeq" id="WP_099385308.1">
    <property type="nucleotide sequence ID" value="NZ_JANSWH010000066.1"/>
</dbReference>
<name>A0A2G3E6J9_9FIRM</name>
<dbReference type="InterPro" id="IPR003717">
    <property type="entry name" value="RecO"/>
</dbReference>
<dbReference type="EMBL" id="PDYG01000003">
    <property type="protein sequence ID" value="PHU38765.1"/>
    <property type="molecule type" value="Genomic_DNA"/>
</dbReference>
<evidence type="ECO:0000256" key="7">
    <source>
        <dbReference type="HAMAP-Rule" id="MF_00201"/>
    </source>
</evidence>
<dbReference type="SUPFAM" id="SSF57863">
    <property type="entry name" value="ArfGap/RecO-like zinc finger"/>
    <property type="match status" value="1"/>
</dbReference>
<evidence type="ECO:0000256" key="5">
    <source>
        <dbReference type="ARBA" id="ARBA00023204"/>
    </source>
</evidence>